<keyword evidence="6" id="KW-1185">Reference proteome</keyword>
<sequence>MGWASYVGYYIVTGLVTIYADHIDDRWEQWWGYDSTSGPTRWGVTGPYRMCSWGKQQSPIDIHPDILLFDPNLKHVKVEGSHVNGKLLNTGNDITFLLDSSFPTHVNVSEGPLSYVYHVTAIKFHFSKVDFNGSEHRIAGRAFPAEMQIIGYNGDLYENMSRAENSSNGVVIISTFLEIQPEGLEPNRALKIFTSNLEAISERNSNVQINAFSIAELLPHTDHYITYDGSMTQPSCQETVTWIIFNKPTYISSSQLRELRNVRMDWPWKNVRPAMPLNHRVVRTNINSRKQSRLCSMKRDIFYDINSNFRT</sequence>
<protein>
    <submittedName>
        <fullName evidence="5">Carbonic anhydrase-related protein 10</fullName>
    </submittedName>
</protein>
<accession>A0A210Q4Y8</accession>
<reference evidence="5 6" key="1">
    <citation type="journal article" date="2017" name="Nat. Ecol. Evol.">
        <title>Scallop genome provides insights into evolution of bilaterian karyotype and development.</title>
        <authorList>
            <person name="Wang S."/>
            <person name="Zhang J."/>
            <person name="Jiao W."/>
            <person name="Li J."/>
            <person name="Xun X."/>
            <person name="Sun Y."/>
            <person name="Guo X."/>
            <person name="Huan P."/>
            <person name="Dong B."/>
            <person name="Zhang L."/>
            <person name="Hu X."/>
            <person name="Sun X."/>
            <person name="Wang J."/>
            <person name="Zhao C."/>
            <person name="Wang Y."/>
            <person name="Wang D."/>
            <person name="Huang X."/>
            <person name="Wang R."/>
            <person name="Lv J."/>
            <person name="Li Y."/>
            <person name="Zhang Z."/>
            <person name="Liu B."/>
            <person name="Lu W."/>
            <person name="Hui Y."/>
            <person name="Liang J."/>
            <person name="Zhou Z."/>
            <person name="Hou R."/>
            <person name="Li X."/>
            <person name="Liu Y."/>
            <person name="Li H."/>
            <person name="Ning X."/>
            <person name="Lin Y."/>
            <person name="Zhao L."/>
            <person name="Xing Q."/>
            <person name="Dou J."/>
            <person name="Li Y."/>
            <person name="Mao J."/>
            <person name="Guo H."/>
            <person name="Dou H."/>
            <person name="Li T."/>
            <person name="Mu C."/>
            <person name="Jiang W."/>
            <person name="Fu Q."/>
            <person name="Fu X."/>
            <person name="Miao Y."/>
            <person name="Liu J."/>
            <person name="Yu Q."/>
            <person name="Li R."/>
            <person name="Liao H."/>
            <person name="Li X."/>
            <person name="Kong Y."/>
            <person name="Jiang Z."/>
            <person name="Chourrout D."/>
            <person name="Li R."/>
            <person name="Bao Z."/>
        </authorList>
    </citation>
    <scope>NUCLEOTIDE SEQUENCE [LARGE SCALE GENOMIC DNA]</scope>
    <source>
        <strain evidence="5 6">PY_sf001</strain>
    </source>
</reference>
<comment type="similarity">
    <text evidence="2">Belongs to the alpha-carbonic anhydrase family.</text>
</comment>
<name>A0A210Q4Y8_MIZYE</name>
<feature type="domain" description="Alpha-carbonic anhydrase" evidence="4">
    <location>
        <begin position="29"/>
        <end position="286"/>
    </location>
</feature>
<dbReference type="GO" id="GO:0006730">
    <property type="term" value="P:one-carbon metabolic process"/>
    <property type="evidence" value="ECO:0007669"/>
    <property type="project" value="TreeGrafter"/>
</dbReference>
<dbReference type="InterPro" id="IPR036398">
    <property type="entry name" value="CA_dom_sf"/>
</dbReference>
<gene>
    <name evidence="5" type="ORF">KP79_PYT12605</name>
</gene>
<dbReference type="PANTHER" id="PTHR18952">
    <property type="entry name" value="CARBONIC ANHYDRASE"/>
    <property type="match status" value="1"/>
</dbReference>
<evidence type="ECO:0000256" key="3">
    <source>
        <dbReference type="ARBA" id="ARBA00022525"/>
    </source>
</evidence>
<dbReference type="SUPFAM" id="SSF51069">
    <property type="entry name" value="Carbonic anhydrase"/>
    <property type="match status" value="1"/>
</dbReference>
<evidence type="ECO:0000313" key="6">
    <source>
        <dbReference type="Proteomes" id="UP000242188"/>
    </source>
</evidence>
<dbReference type="PROSITE" id="PS51144">
    <property type="entry name" value="ALPHA_CA_2"/>
    <property type="match status" value="1"/>
</dbReference>
<evidence type="ECO:0000256" key="1">
    <source>
        <dbReference type="ARBA" id="ARBA00004613"/>
    </source>
</evidence>
<dbReference type="OrthoDB" id="5978072at2759"/>
<evidence type="ECO:0000259" key="4">
    <source>
        <dbReference type="PROSITE" id="PS51144"/>
    </source>
</evidence>
<proteinExistence type="inferred from homology"/>
<dbReference type="PANTHER" id="PTHR18952:SF208">
    <property type="entry name" value="CARBONIC ANHYDRASE XA-RELATED"/>
    <property type="match status" value="1"/>
</dbReference>
<comment type="caution">
    <text evidence="5">The sequence shown here is derived from an EMBL/GenBank/DDBJ whole genome shotgun (WGS) entry which is preliminary data.</text>
</comment>
<dbReference type="GO" id="GO:0004089">
    <property type="term" value="F:carbonate dehydratase activity"/>
    <property type="evidence" value="ECO:0007669"/>
    <property type="project" value="InterPro"/>
</dbReference>
<dbReference type="GO" id="GO:0008270">
    <property type="term" value="F:zinc ion binding"/>
    <property type="evidence" value="ECO:0007669"/>
    <property type="project" value="InterPro"/>
</dbReference>
<dbReference type="Gene3D" id="3.10.200.10">
    <property type="entry name" value="Alpha carbonic anhydrase"/>
    <property type="match status" value="1"/>
</dbReference>
<dbReference type="AlphaFoldDB" id="A0A210Q4Y8"/>
<evidence type="ECO:0000256" key="2">
    <source>
        <dbReference type="ARBA" id="ARBA00010718"/>
    </source>
</evidence>
<dbReference type="Pfam" id="PF00194">
    <property type="entry name" value="Carb_anhydrase"/>
    <property type="match status" value="1"/>
</dbReference>
<dbReference type="EMBL" id="NEDP02004995">
    <property type="protein sequence ID" value="OWF43804.1"/>
    <property type="molecule type" value="Genomic_DNA"/>
</dbReference>
<organism evidence="5 6">
    <name type="scientific">Mizuhopecten yessoensis</name>
    <name type="common">Japanese scallop</name>
    <name type="synonym">Patinopecten yessoensis</name>
    <dbReference type="NCBI Taxonomy" id="6573"/>
    <lineage>
        <taxon>Eukaryota</taxon>
        <taxon>Metazoa</taxon>
        <taxon>Spiralia</taxon>
        <taxon>Lophotrochozoa</taxon>
        <taxon>Mollusca</taxon>
        <taxon>Bivalvia</taxon>
        <taxon>Autobranchia</taxon>
        <taxon>Pteriomorphia</taxon>
        <taxon>Pectinida</taxon>
        <taxon>Pectinoidea</taxon>
        <taxon>Pectinidae</taxon>
        <taxon>Mizuhopecten</taxon>
    </lineage>
</organism>
<dbReference type="SMART" id="SM01057">
    <property type="entry name" value="Carb_anhydrase"/>
    <property type="match status" value="1"/>
</dbReference>
<evidence type="ECO:0000313" key="5">
    <source>
        <dbReference type="EMBL" id="OWF43804.1"/>
    </source>
</evidence>
<dbReference type="GO" id="GO:0005576">
    <property type="term" value="C:extracellular region"/>
    <property type="evidence" value="ECO:0007669"/>
    <property type="project" value="UniProtKB-SubCell"/>
</dbReference>
<keyword evidence="3" id="KW-0964">Secreted</keyword>
<comment type="subcellular location">
    <subcellularLocation>
        <location evidence="1">Secreted</location>
    </subcellularLocation>
</comment>
<dbReference type="Proteomes" id="UP000242188">
    <property type="component" value="Unassembled WGS sequence"/>
</dbReference>
<dbReference type="STRING" id="6573.A0A210Q4Y8"/>
<dbReference type="InterPro" id="IPR001148">
    <property type="entry name" value="CA_dom"/>
</dbReference>
<dbReference type="InterPro" id="IPR023561">
    <property type="entry name" value="Carbonic_anhydrase_a-class"/>
</dbReference>